<dbReference type="GO" id="GO:0016787">
    <property type="term" value="F:hydrolase activity"/>
    <property type="evidence" value="ECO:0007669"/>
    <property type="project" value="UniProtKB-KW"/>
</dbReference>
<dbReference type="SUPFAM" id="SSF53474">
    <property type="entry name" value="alpha/beta-Hydrolases"/>
    <property type="match status" value="1"/>
</dbReference>
<feature type="domain" description="AB hydrolase-1" evidence="1">
    <location>
        <begin position="26"/>
        <end position="157"/>
    </location>
</feature>
<evidence type="ECO:0000313" key="2">
    <source>
        <dbReference type="EMBL" id="MDI6102283.1"/>
    </source>
</evidence>
<proteinExistence type="predicted"/>
<dbReference type="Pfam" id="PF12697">
    <property type="entry name" value="Abhydrolase_6"/>
    <property type="match status" value="1"/>
</dbReference>
<organism evidence="2 3">
    <name type="scientific">Actinoplanes sandaracinus</name>
    <dbReference type="NCBI Taxonomy" id="3045177"/>
    <lineage>
        <taxon>Bacteria</taxon>
        <taxon>Bacillati</taxon>
        <taxon>Actinomycetota</taxon>
        <taxon>Actinomycetes</taxon>
        <taxon>Micromonosporales</taxon>
        <taxon>Micromonosporaceae</taxon>
        <taxon>Actinoplanes</taxon>
    </lineage>
</organism>
<gene>
    <name evidence="2" type="ORF">QLQ12_27060</name>
</gene>
<keyword evidence="3" id="KW-1185">Reference proteome</keyword>
<evidence type="ECO:0000313" key="3">
    <source>
        <dbReference type="Proteomes" id="UP001241758"/>
    </source>
</evidence>
<reference evidence="2 3" key="1">
    <citation type="submission" date="2023-05" db="EMBL/GenBank/DDBJ databases">
        <title>Actinoplanes sp. NEAU-A12 genome sequencing.</title>
        <authorList>
            <person name="Wang Z.-S."/>
        </authorList>
    </citation>
    <scope>NUCLEOTIDE SEQUENCE [LARGE SCALE GENOMIC DNA]</scope>
    <source>
        <strain evidence="2 3">NEAU-A12</strain>
    </source>
</reference>
<sequence length="191" mass="20578">MVSLTLGTAQFVALHRSRHDDVRLSVVLIPGWREPRSGHLRLYARLADALWDSGVPVETWQFDLAGQGESVLPDDAGRWPEQLAAVVAQCRARVYLIGRGMGAVLAAAVGDAAARVVAVAPPHLGAAQADRIEQLGCEEAVLADKEAGRRRAAQLWQQVGPASYDLTVPADDALDLIRRDVVDFQRGEGPC</sequence>
<dbReference type="EMBL" id="JASCTH010000019">
    <property type="protein sequence ID" value="MDI6102283.1"/>
    <property type="molecule type" value="Genomic_DNA"/>
</dbReference>
<dbReference type="Gene3D" id="3.40.50.1820">
    <property type="entry name" value="alpha/beta hydrolase"/>
    <property type="match status" value="1"/>
</dbReference>
<dbReference type="InterPro" id="IPR029058">
    <property type="entry name" value="AB_hydrolase_fold"/>
</dbReference>
<dbReference type="Proteomes" id="UP001241758">
    <property type="component" value="Unassembled WGS sequence"/>
</dbReference>
<evidence type="ECO:0000259" key="1">
    <source>
        <dbReference type="Pfam" id="PF12697"/>
    </source>
</evidence>
<name>A0ABT6WRG1_9ACTN</name>
<keyword evidence="2" id="KW-0378">Hydrolase</keyword>
<dbReference type="RefSeq" id="WP_282763307.1">
    <property type="nucleotide sequence ID" value="NZ_JASCTH010000019.1"/>
</dbReference>
<protein>
    <submittedName>
        <fullName evidence="2">Alpha/beta fold hydrolase</fullName>
    </submittedName>
</protein>
<comment type="caution">
    <text evidence="2">The sequence shown here is derived from an EMBL/GenBank/DDBJ whole genome shotgun (WGS) entry which is preliminary data.</text>
</comment>
<dbReference type="InterPro" id="IPR000073">
    <property type="entry name" value="AB_hydrolase_1"/>
</dbReference>
<accession>A0ABT6WRG1</accession>